<dbReference type="STRING" id="1817760.A2151_05350"/>
<evidence type="ECO:0000259" key="1">
    <source>
        <dbReference type="PROSITE" id="PS50943"/>
    </source>
</evidence>
<evidence type="ECO:0000313" key="3">
    <source>
        <dbReference type="Proteomes" id="UP000178885"/>
    </source>
</evidence>
<dbReference type="GO" id="GO:0003677">
    <property type="term" value="F:DNA binding"/>
    <property type="evidence" value="ECO:0007669"/>
    <property type="project" value="InterPro"/>
</dbReference>
<dbReference type="AlphaFoldDB" id="A0A1F6TUH2"/>
<dbReference type="InterPro" id="IPR001387">
    <property type="entry name" value="Cro/C1-type_HTH"/>
</dbReference>
<comment type="caution">
    <text evidence="2">The sequence shown here is derived from an EMBL/GenBank/DDBJ whole genome shotgun (WGS) entry which is preliminary data.</text>
</comment>
<proteinExistence type="predicted"/>
<sequence>MIRNALDDYLDEVRVPAALVHAEAKTRHADAYRTPGYHLKLYRLRAGLSQVALAQKAKMLQHHLSEMEHNKRSIGKTIAKRLAQILGCDYQKLL</sequence>
<evidence type="ECO:0000313" key="2">
    <source>
        <dbReference type="EMBL" id="OGI48712.1"/>
    </source>
</evidence>
<protein>
    <recommendedName>
        <fullName evidence="1">HTH cro/C1-type domain-containing protein</fullName>
    </recommendedName>
</protein>
<accession>A0A1F6TUH2</accession>
<dbReference type="CDD" id="cd00093">
    <property type="entry name" value="HTH_XRE"/>
    <property type="match status" value="1"/>
</dbReference>
<dbReference type="PROSITE" id="PS50943">
    <property type="entry name" value="HTH_CROC1"/>
    <property type="match status" value="1"/>
</dbReference>
<dbReference type="InterPro" id="IPR010982">
    <property type="entry name" value="Lambda_DNA-bd_dom_sf"/>
</dbReference>
<dbReference type="Pfam" id="PF01381">
    <property type="entry name" value="HTH_3"/>
    <property type="match status" value="1"/>
</dbReference>
<dbReference type="SUPFAM" id="SSF47413">
    <property type="entry name" value="lambda repressor-like DNA-binding domains"/>
    <property type="match status" value="1"/>
</dbReference>
<feature type="domain" description="HTH cro/C1-type" evidence="1">
    <location>
        <begin position="39"/>
        <end position="93"/>
    </location>
</feature>
<dbReference type="Proteomes" id="UP000178885">
    <property type="component" value="Unassembled WGS sequence"/>
</dbReference>
<dbReference type="SMART" id="SM00530">
    <property type="entry name" value="HTH_XRE"/>
    <property type="match status" value="1"/>
</dbReference>
<gene>
    <name evidence="2" type="ORF">A2151_05350</name>
</gene>
<dbReference type="Gene3D" id="1.10.260.40">
    <property type="entry name" value="lambda repressor-like DNA-binding domains"/>
    <property type="match status" value="1"/>
</dbReference>
<dbReference type="EMBL" id="MFSU01000021">
    <property type="protein sequence ID" value="OGI48712.1"/>
    <property type="molecule type" value="Genomic_DNA"/>
</dbReference>
<reference evidence="2 3" key="1">
    <citation type="journal article" date="2016" name="Nat. Commun.">
        <title>Thousands of microbial genomes shed light on interconnected biogeochemical processes in an aquifer system.</title>
        <authorList>
            <person name="Anantharaman K."/>
            <person name="Brown C.T."/>
            <person name="Hug L.A."/>
            <person name="Sharon I."/>
            <person name="Castelle C.J."/>
            <person name="Probst A.J."/>
            <person name="Thomas B.C."/>
            <person name="Singh A."/>
            <person name="Wilkins M.J."/>
            <person name="Karaoz U."/>
            <person name="Brodie E.L."/>
            <person name="Williams K.H."/>
            <person name="Hubbard S.S."/>
            <person name="Banfield J.F."/>
        </authorList>
    </citation>
    <scope>NUCLEOTIDE SEQUENCE [LARGE SCALE GENOMIC DNA]</scope>
</reference>
<name>A0A1F6TUH2_9PROT</name>
<organism evidence="2 3">
    <name type="scientific">Candidatus Muproteobacteria bacterium RBG_16_65_34</name>
    <dbReference type="NCBI Taxonomy" id="1817760"/>
    <lineage>
        <taxon>Bacteria</taxon>
        <taxon>Pseudomonadati</taxon>
        <taxon>Pseudomonadota</taxon>
        <taxon>Candidatus Muproteobacteria</taxon>
    </lineage>
</organism>